<keyword evidence="2" id="KW-1185">Reference proteome</keyword>
<evidence type="ECO:0000313" key="1">
    <source>
        <dbReference type="EMBL" id="KHN84677.1"/>
    </source>
</evidence>
<proteinExistence type="predicted"/>
<name>A0A0B2VTH3_TOXCA</name>
<organism evidence="1 2">
    <name type="scientific">Toxocara canis</name>
    <name type="common">Canine roundworm</name>
    <dbReference type="NCBI Taxonomy" id="6265"/>
    <lineage>
        <taxon>Eukaryota</taxon>
        <taxon>Metazoa</taxon>
        <taxon>Ecdysozoa</taxon>
        <taxon>Nematoda</taxon>
        <taxon>Chromadorea</taxon>
        <taxon>Rhabditida</taxon>
        <taxon>Spirurina</taxon>
        <taxon>Ascaridomorpha</taxon>
        <taxon>Ascaridoidea</taxon>
        <taxon>Toxocaridae</taxon>
        <taxon>Toxocara</taxon>
    </lineage>
</organism>
<dbReference type="EMBL" id="JPKZ01000906">
    <property type="protein sequence ID" value="KHN84677.1"/>
    <property type="molecule type" value="Genomic_DNA"/>
</dbReference>
<protein>
    <submittedName>
        <fullName evidence="1">Uncharacterized protein</fullName>
    </submittedName>
</protein>
<sequence length="61" mass="7037">MSFSRPTVPVPLSFEDRAHHLCNQPLMHSLKKTLMSAQLFESPQLLPRRNRAILDPIVRSQ</sequence>
<gene>
    <name evidence="1" type="ORF">Tcan_11443</name>
</gene>
<reference evidence="1 2" key="1">
    <citation type="submission" date="2014-11" db="EMBL/GenBank/DDBJ databases">
        <title>Genetic blueprint of the zoonotic pathogen Toxocara canis.</title>
        <authorList>
            <person name="Zhu X.-Q."/>
            <person name="Korhonen P.K."/>
            <person name="Cai H."/>
            <person name="Young N.D."/>
            <person name="Nejsum P."/>
            <person name="von Samson-Himmelstjerna G."/>
            <person name="Boag P.R."/>
            <person name="Tan P."/>
            <person name="Li Q."/>
            <person name="Min J."/>
            <person name="Yang Y."/>
            <person name="Wang X."/>
            <person name="Fang X."/>
            <person name="Hall R.S."/>
            <person name="Hofmann A."/>
            <person name="Sternberg P.W."/>
            <person name="Jex A.R."/>
            <person name="Gasser R.B."/>
        </authorList>
    </citation>
    <scope>NUCLEOTIDE SEQUENCE [LARGE SCALE GENOMIC DNA]</scope>
    <source>
        <strain evidence="1">PN_DK_2014</strain>
    </source>
</reference>
<dbReference type="Proteomes" id="UP000031036">
    <property type="component" value="Unassembled WGS sequence"/>
</dbReference>
<accession>A0A0B2VTH3</accession>
<evidence type="ECO:0000313" key="2">
    <source>
        <dbReference type="Proteomes" id="UP000031036"/>
    </source>
</evidence>
<comment type="caution">
    <text evidence="1">The sequence shown here is derived from an EMBL/GenBank/DDBJ whole genome shotgun (WGS) entry which is preliminary data.</text>
</comment>
<dbReference type="AlphaFoldDB" id="A0A0B2VTH3"/>